<evidence type="ECO:0000256" key="9">
    <source>
        <dbReference type="ARBA" id="ARBA00023128"/>
    </source>
</evidence>
<organism evidence="14 15">
    <name type="scientific">Danaus plexippus plexippus</name>
    <dbReference type="NCBI Taxonomy" id="278856"/>
    <lineage>
        <taxon>Eukaryota</taxon>
        <taxon>Metazoa</taxon>
        <taxon>Ecdysozoa</taxon>
        <taxon>Arthropoda</taxon>
        <taxon>Hexapoda</taxon>
        <taxon>Insecta</taxon>
        <taxon>Pterygota</taxon>
        <taxon>Neoptera</taxon>
        <taxon>Endopterygota</taxon>
        <taxon>Lepidoptera</taxon>
        <taxon>Glossata</taxon>
        <taxon>Ditrysia</taxon>
        <taxon>Papilionoidea</taxon>
        <taxon>Nymphalidae</taxon>
        <taxon>Danainae</taxon>
        <taxon>Danaini</taxon>
        <taxon>Danaina</taxon>
        <taxon>Danaus</taxon>
        <taxon>Danaus</taxon>
    </lineage>
</organism>
<dbReference type="GO" id="GO:0006979">
    <property type="term" value="P:response to oxidative stress"/>
    <property type="evidence" value="ECO:0007669"/>
    <property type="project" value="TreeGrafter"/>
</dbReference>
<protein>
    <recommendedName>
        <fullName evidence="4">NADH dehydrogenase [ubiquinone] 1 alpha subcomplex subunit 6</fullName>
    </recommendedName>
    <alternativeName>
        <fullName evidence="11">Complex I-B14</fullName>
    </alternativeName>
    <alternativeName>
        <fullName evidence="12">NADH-ubiquinone oxidoreductase B14 subunit</fullName>
    </alternativeName>
</protein>
<dbReference type="KEGG" id="dpl:KGM_201676"/>
<dbReference type="eggNOG" id="KOG3426">
    <property type="taxonomic scope" value="Eukaryota"/>
</dbReference>
<comment type="subunit">
    <text evidence="3">Mammalian complex I is composed of 45 different subunits.</text>
</comment>
<evidence type="ECO:0000313" key="15">
    <source>
        <dbReference type="Proteomes" id="UP000007151"/>
    </source>
</evidence>
<dbReference type="STRING" id="278856.A0A212EJF7"/>
<evidence type="ECO:0000256" key="13">
    <source>
        <dbReference type="ARBA" id="ARBA00046116"/>
    </source>
</evidence>
<comment type="caution">
    <text evidence="14">The sequence shown here is derived from an EMBL/GenBank/DDBJ whole genome shotgun (WGS) entry which is preliminary data.</text>
</comment>
<dbReference type="GO" id="GO:0045271">
    <property type="term" value="C:respiratory chain complex I"/>
    <property type="evidence" value="ECO:0007669"/>
    <property type="project" value="InterPro"/>
</dbReference>
<evidence type="ECO:0000256" key="3">
    <source>
        <dbReference type="ARBA" id="ARBA00011790"/>
    </source>
</evidence>
<evidence type="ECO:0000256" key="6">
    <source>
        <dbReference type="ARBA" id="ARBA00022660"/>
    </source>
</evidence>
<gene>
    <name evidence="14" type="ORF">KGM_201676</name>
</gene>
<comment type="similarity">
    <text evidence="2">Belongs to the complex I LYR family.</text>
</comment>
<comment type="function">
    <text evidence="13">Accessory subunit of the mitochondrial membrane respiratory chain NADH dehydrogenase (Complex I), that is believed to be not involved in catalysis. Required for proper complex I assembly. Complex I functions in the transfer of electrons from NADH to the respiratory chain. The immediate electron acceptor for the enzyme is believed to be ubiquinone.</text>
</comment>
<dbReference type="EMBL" id="AGBW02014484">
    <property type="protein sequence ID" value="OWR41601.1"/>
    <property type="molecule type" value="Genomic_DNA"/>
</dbReference>
<dbReference type="GO" id="GO:0005743">
    <property type="term" value="C:mitochondrial inner membrane"/>
    <property type="evidence" value="ECO:0007669"/>
    <property type="project" value="UniProtKB-SubCell"/>
</dbReference>
<evidence type="ECO:0000256" key="2">
    <source>
        <dbReference type="ARBA" id="ARBA00009508"/>
    </source>
</evidence>
<comment type="subcellular location">
    <subcellularLocation>
        <location evidence="1">Mitochondrion inner membrane</location>
        <topology evidence="1">Peripheral membrane protein</topology>
        <orientation evidence="1">Matrix side</orientation>
    </subcellularLocation>
</comment>
<evidence type="ECO:0000256" key="8">
    <source>
        <dbReference type="ARBA" id="ARBA00022982"/>
    </source>
</evidence>
<evidence type="ECO:0000256" key="7">
    <source>
        <dbReference type="ARBA" id="ARBA00022792"/>
    </source>
</evidence>
<accession>A0A212EJF7</accession>
<proteinExistence type="inferred from homology"/>
<keyword evidence="7" id="KW-0999">Mitochondrion inner membrane</keyword>
<keyword evidence="8" id="KW-0249">Electron transport</keyword>
<evidence type="ECO:0000256" key="12">
    <source>
        <dbReference type="ARBA" id="ARBA00032352"/>
    </source>
</evidence>
<dbReference type="InterPro" id="IPR045299">
    <property type="entry name" value="Complex1_LYR_NDUFA6_LYRM6"/>
</dbReference>
<dbReference type="InterPro" id="IPR016488">
    <property type="entry name" value="NADH_Ub_cplx-1_asu_su-6"/>
</dbReference>
<evidence type="ECO:0000256" key="1">
    <source>
        <dbReference type="ARBA" id="ARBA00004443"/>
    </source>
</evidence>
<reference evidence="14 15" key="1">
    <citation type="journal article" date="2011" name="Cell">
        <title>The monarch butterfly genome yields insights into long-distance migration.</title>
        <authorList>
            <person name="Zhan S."/>
            <person name="Merlin C."/>
            <person name="Boore J.L."/>
            <person name="Reppert S.M."/>
        </authorList>
    </citation>
    <scope>NUCLEOTIDE SEQUENCE [LARGE SCALE GENOMIC DNA]</scope>
    <source>
        <strain evidence="14">F-2</strain>
    </source>
</reference>
<keyword evidence="6" id="KW-0679">Respiratory chain</keyword>
<keyword evidence="5" id="KW-0813">Transport</keyword>
<sequence length="122" mass="14155">MAQAVRAGSKVAKPVLSLDSAEAHRRVLGLYRGYYRYIPYIAKHFDIQKSEAQCKLKLREFFYKNACLTDLRVIDVLVIKGYMNLKEITHNWQQKGHIMSYFNPTINPKPSGFINKFLANED</sequence>
<dbReference type="AlphaFoldDB" id="A0A212EJF7"/>
<keyword evidence="9" id="KW-0496">Mitochondrion</keyword>
<evidence type="ECO:0000313" key="14">
    <source>
        <dbReference type="EMBL" id="OWR41601.1"/>
    </source>
</evidence>
<dbReference type="Proteomes" id="UP000007151">
    <property type="component" value="Unassembled WGS sequence"/>
</dbReference>
<evidence type="ECO:0000256" key="10">
    <source>
        <dbReference type="ARBA" id="ARBA00023136"/>
    </source>
</evidence>
<keyword evidence="15" id="KW-1185">Reference proteome</keyword>
<dbReference type="OrthoDB" id="14535at2759"/>
<dbReference type="CDD" id="cd20266">
    <property type="entry name" value="Complex1_LYR_NDUFA6_LYRM6"/>
    <property type="match status" value="1"/>
</dbReference>
<dbReference type="PANTHER" id="PTHR12964">
    <property type="entry name" value="NADH-UBIQUINONE OXIDOREDUCTASE B14 SUBUNIT"/>
    <property type="match status" value="1"/>
</dbReference>
<evidence type="ECO:0000256" key="5">
    <source>
        <dbReference type="ARBA" id="ARBA00022448"/>
    </source>
</evidence>
<keyword evidence="10" id="KW-0472">Membrane</keyword>
<evidence type="ECO:0000256" key="11">
    <source>
        <dbReference type="ARBA" id="ARBA00030213"/>
    </source>
</evidence>
<name>A0A212EJF7_DANPL</name>
<evidence type="ECO:0000256" key="4">
    <source>
        <dbReference type="ARBA" id="ARBA00016386"/>
    </source>
</evidence>
<dbReference type="PANTHER" id="PTHR12964:SF0">
    <property type="entry name" value="NADH DEHYDROGENASE [UBIQUINONE] 1 ALPHA SUBCOMPLEX SUBUNIT 6"/>
    <property type="match status" value="1"/>
</dbReference>